<dbReference type="WBParaSite" id="ACAC_0000675001-mRNA-1">
    <property type="protein sequence ID" value="ACAC_0000675001-mRNA-1"/>
    <property type="gene ID" value="ACAC_0000675001"/>
</dbReference>
<evidence type="ECO:0000313" key="2">
    <source>
        <dbReference type="WBParaSite" id="ACAC_0000675001-mRNA-1"/>
    </source>
</evidence>
<dbReference type="STRING" id="6313.A0A0K0D9F1"/>
<name>A0A0K0D9F1_ANGCA</name>
<accession>A0A0K0D9F1</accession>
<sequence>MKFLQGKVQEAHQMLSYVTMSPPVIRRSLVISVLTTEGRLDDALDELEKCLHEEDVIFNSENSCVSNEAVRLRCLHKDRTKTMKRFRALQRVITDFDRRSSKSIDELLHSPLHVASTEEDFVDEPSKIPLTDKIIGQVPHFLSEEN</sequence>
<protein>
    <submittedName>
        <fullName evidence="2">TPR_REGION domain-containing protein</fullName>
    </submittedName>
</protein>
<dbReference type="AlphaFoldDB" id="A0A0K0D9F1"/>
<reference evidence="2" key="2">
    <citation type="submission" date="2017-02" db="UniProtKB">
        <authorList>
            <consortium name="WormBaseParasite"/>
        </authorList>
    </citation>
    <scope>IDENTIFICATION</scope>
</reference>
<proteinExistence type="predicted"/>
<evidence type="ECO:0000313" key="1">
    <source>
        <dbReference type="Proteomes" id="UP000035642"/>
    </source>
</evidence>
<keyword evidence="1" id="KW-1185">Reference proteome</keyword>
<reference evidence="1" key="1">
    <citation type="submission" date="2012-09" db="EMBL/GenBank/DDBJ databases">
        <authorList>
            <person name="Martin A.A."/>
        </authorList>
    </citation>
    <scope>NUCLEOTIDE SEQUENCE</scope>
</reference>
<organism evidence="1 2">
    <name type="scientific">Angiostrongylus cantonensis</name>
    <name type="common">Rat lungworm</name>
    <dbReference type="NCBI Taxonomy" id="6313"/>
    <lineage>
        <taxon>Eukaryota</taxon>
        <taxon>Metazoa</taxon>
        <taxon>Ecdysozoa</taxon>
        <taxon>Nematoda</taxon>
        <taxon>Chromadorea</taxon>
        <taxon>Rhabditida</taxon>
        <taxon>Rhabditina</taxon>
        <taxon>Rhabditomorpha</taxon>
        <taxon>Strongyloidea</taxon>
        <taxon>Metastrongylidae</taxon>
        <taxon>Angiostrongylus</taxon>
    </lineage>
</organism>
<dbReference type="Proteomes" id="UP000035642">
    <property type="component" value="Unassembled WGS sequence"/>
</dbReference>